<dbReference type="InterPro" id="IPR052158">
    <property type="entry name" value="INH-QAR"/>
</dbReference>
<evidence type="ECO:0000259" key="4">
    <source>
        <dbReference type="PROSITE" id="PS01124"/>
    </source>
</evidence>
<protein>
    <submittedName>
        <fullName evidence="5">AraC family transcriptional regulator</fullName>
    </submittedName>
</protein>
<dbReference type="SUPFAM" id="SSF46689">
    <property type="entry name" value="Homeodomain-like"/>
    <property type="match status" value="2"/>
</dbReference>
<name>A0A1M3L3K6_9BACT</name>
<dbReference type="InterPro" id="IPR020449">
    <property type="entry name" value="Tscrpt_reg_AraC-type_HTH"/>
</dbReference>
<gene>
    <name evidence="5" type="ORF">BGO89_08065</name>
</gene>
<proteinExistence type="predicted"/>
<dbReference type="InterPro" id="IPR029062">
    <property type="entry name" value="Class_I_gatase-like"/>
</dbReference>
<dbReference type="PANTHER" id="PTHR43130">
    <property type="entry name" value="ARAC-FAMILY TRANSCRIPTIONAL REGULATOR"/>
    <property type="match status" value="1"/>
</dbReference>
<accession>A0A1M3L3K6</accession>
<evidence type="ECO:0000313" key="6">
    <source>
        <dbReference type="Proteomes" id="UP000184233"/>
    </source>
</evidence>
<reference evidence="5 6" key="1">
    <citation type="submission" date="2016-09" db="EMBL/GenBank/DDBJ databases">
        <title>Genome-resolved meta-omics ties microbial dynamics to process performance in biotechnology for thiocyanate degradation.</title>
        <authorList>
            <person name="Kantor R.S."/>
            <person name="Huddy R.J."/>
            <person name="Iyer R."/>
            <person name="Thomas B.C."/>
            <person name="Brown C.T."/>
            <person name="Anantharaman K."/>
            <person name="Tringe S."/>
            <person name="Hettich R.L."/>
            <person name="Harrison S.T."/>
            <person name="Banfield J.F."/>
        </authorList>
    </citation>
    <scope>NUCLEOTIDE SEQUENCE [LARGE SCALE GENOMIC DNA]</scope>
    <source>
        <strain evidence="5">59-99</strain>
    </source>
</reference>
<evidence type="ECO:0000256" key="1">
    <source>
        <dbReference type="ARBA" id="ARBA00023015"/>
    </source>
</evidence>
<keyword evidence="1" id="KW-0805">Transcription regulation</keyword>
<dbReference type="PRINTS" id="PR00032">
    <property type="entry name" value="HTHARAC"/>
</dbReference>
<dbReference type="PROSITE" id="PS01124">
    <property type="entry name" value="HTH_ARAC_FAMILY_2"/>
    <property type="match status" value="1"/>
</dbReference>
<dbReference type="Proteomes" id="UP000184233">
    <property type="component" value="Unassembled WGS sequence"/>
</dbReference>
<dbReference type="SMART" id="SM00342">
    <property type="entry name" value="HTH_ARAC"/>
    <property type="match status" value="1"/>
</dbReference>
<dbReference type="AlphaFoldDB" id="A0A1M3L3K6"/>
<dbReference type="InterPro" id="IPR009057">
    <property type="entry name" value="Homeodomain-like_sf"/>
</dbReference>
<dbReference type="SUPFAM" id="SSF52317">
    <property type="entry name" value="Class I glutamine amidotransferase-like"/>
    <property type="match status" value="1"/>
</dbReference>
<dbReference type="STRING" id="1895771.BGO89_08065"/>
<keyword evidence="3" id="KW-0804">Transcription</keyword>
<dbReference type="GO" id="GO:0003700">
    <property type="term" value="F:DNA-binding transcription factor activity"/>
    <property type="evidence" value="ECO:0007669"/>
    <property type="project" value="InterPro"/>
</dbReference>
<comment type="caution">
    <text evidence="5">The sequence shown here is derived from an EMBL/GenBank/DDBJ whole genome shotgun (WGS) entry which is preliminary data.</text>
</comment>
<dbReference type="PANTHER" id="PTHR43130:SF11">
    <property type="entry name" value="TRANSCRIPTIONAL REGULATORY PROTEIN"/>
    <property type="match status" value="1"/>
</dbReference>
<evidence type="ECO:0000256" key="3">
    <source>
        <dbReference type="ARBA" id="ARBA00023163"/>
    </source>
</evidence>
<dbReference type="Pfam" id="PF01965">
    <property type="entry name" value="DJ-1_PfpI"/>
    <property type="match status" value="1"/>
</dbReference>
<dbReference type="CDD" id="cd03138">
    <property type="entry name" value="GATase1_AraC_2"/>
    <property type="match status" value="1"/>
</dbReference>
<dbReference type="Gene3D" id="3.40.50.880">
    <property type="match status" value="1"/>
</dbReference>
<evidence type="ECO:0000256" key="2">
    <source>
        <dbReference type="ARBA" id="ARBA00023125"/>
    </source>
</evidence>
<sequence>MKHVSILVPQHAVLAAVEDPRYMLTMVNGFLQDSGHPPLFDIHLVGTTRQVELHDSRFTVNVDTLIDDVKKTDLVFVPAITGDLHEAIEANRSLYPWIVNQYRNGAEVASLCIGAFLLASTGLLDNRQCSSHWQTANDFRIMFPDVTLVDDRIITEDHGLYTSGGANSYWNLLLYLVERYTDRKTAITAAKVFAIDIDRTSQSHFIMFRGQTRHGDEHVRKAQDFIEENYQERLTVDQLANLVAIGRRSFERRFKNATRNTVNEYIQRVKIEVAKKQLEQGSKQVAEVMYDVGYSDTKTFRQIFKRITGLTPVDYRNKYSRQHP</sequence>
<evidence type="ECO:0000313" key="5">
    <source>
        <dbReference type="EMBL" id="OJX59943.1"/>
    </source>
</evidence>
<dbReference type="GO" id="GO:0043565">
    <property type="term" value="F:sequence-specific DNA binding"/>
    <property type="evidence" value="ECO:0007669"/>
    <property type="project" value="InterPro"/>
</dbReference>
<dbReference type="InterPro" id="IPR002818">
    <property type="entry name" value="DJ-1/PfpI"/>
</dbReference>
<dbReference type="InterPro" id="IPR018060">
    <property type="entry name" value="HTH_AraC"/>
</dbReference>
<keyword evidence="2" id="KW-0238">DNA-binding</keyword>
<dbReference type="Pfam" id="PF12833">
    <property type="entry name" value="HTH_18"/>
    <property type="match status" value="1"/>
</dbReference>
<dbReference type="EMBL" id="MKVH01000008">
    <property type="protein sequence ID" value="OJX59943.1"/>
    <property type="molecule type" value="Genomic_DNA"/>
</dbReference>
<dbReference type="Gene3D" id="1.10.10.60">
    <property type="entry name" value="Homeodomain-like"/>
    <property type="match status" value="2"/>
</dbReference>
<feature type="domain" description="HTH araC/xylS-type" evidence="4">
    <location>
        <begin position="220"/>
        <end position="318"/>
    </location>
</feature>
<organism evidence="5 6">
    <name type="scientific">Candidatus Kapaibacterium thiocyanatum</name>
    <dbReference type="NCBI Taxonomy" id="1895771"/>
    <lineage>
        <taxon>Bacteria</taxon>
        <taxon>Pseudomonadati</taxon>
        <taxon>Candidatus Kapaibacteriota</taxon>
        <taxon>Candidatus Kapaibacteriia</taxon>
        <taxon>Candidatus Kapaibacteriales</taxon>
        <taxon>Candidatus Kapaibacteriaceae</taxon>
        <taxon>Candidatus Kapaibacterium</taxon>
    </lineage>
</organism>